<dbReference type="HAMAP" id="MF_02250">
    <property type="entry name" value="GMPR_GuaB1"/>
    <property type="match status" value="1"/>
</dbReference>
<comment type="catalytic activity">
    <reaction evidence="6">
        <text>IMP + NH4(+) + NADP(+) = GMP + NADPH + 2 H(+)</text>
        <dbReference type="Rhea" id="RHEA:17185"/>
        <dbReference type="ChEBI" id="CHEBI:15378"/>
        <dbReference type="ChEBI" id="CHEBI:28938"/>
        <dbReference type="ChEBI" id="CHEBI:57783"/>
        <dbReference type="ChEBI" id="CHEBI:58053"/>
        <dbReference type="ChEBI" id="CHEBI:58115"/>
        <dbReference type="ChEBI" id="CHEBI:58349"/>
        <dbReference type="EC" id="1.7.1.7"/>
    </reaction>
</comment>
<dbReference type="NCBIfam" id="NF005869">
    <property type="entry name" value="PRK07807.1"/>
    <property type="match status" value="1"/>
</dbReference>
<evidence type="ECO:0000313" key="12">
    <source>
        <dbReference type="Proteomes" id="UP000657574"/>
    </source>
</evidence>
<dbReference type="InterPro" id="IPR013785">
    <property type="entry name" value="Aldolase_TIM"/>
</dbReference>
<keyword evidence="4 6" id="KW-0560">Oxidoreductase</keyword>
<dbReference type="NCBIfam" id="TIGR01303">
    <property type="entry name" value="IMP_DH_rel_1"/>
    <property type="match status" value="1"/>
</dbReference>
<evidence type="ECO:0000256" key="4">
    <source>
        <dbReference type="ARBA" id="ARBA00023002"/>
    </source>
</evidence>
<feature type="domain" description="CBS" evidence="10">
    <location>
        <begin position="97"/>
        <end position="155"/>
    </location>
</feature>
<dbReference type="EMBL" id="BMQA01000002">
    <property type="protein sequence ID" value="GGJ00078.1"/>
    <property type="molecule type" value="Genomic_DNA"/>
</dbReference>
<dbReference type="InterPro" id="IPR005991">
    <property type="entry name" value="GUAB1"/>
</dbReference>
<evidence type="ECO:0000256" key="9">
    <source>
        <dbReference type="PROSITE-ProRule" id="PRU00703"/>
    </source>
</evidence>
<dbReference type="SUPFAM" id="SSF54631">
    <property type="entry name" value="CBS-domain pair"/>
    <property type="match status" value="1"/>
</dbReference>
<dbReference type="SMART" id="SM01240">
    <property type="entry name" value="IMPDH"/>
    <property type="match status" value="1"/>
</dbReference>
<dbReference type="SUPFAM" id="SSF51412">
    <property type="entry name" value="Inosine monophosphate dehydrogenase (IMPDH)"/>
    <property type="match status" value="1"/>
</dbReference>
<comment type="pathway">
    <text evidence="6">Purine metabolism; IMP biosynthesis via salvage pathway.</text>
</comment>
<evidence type="ECO:0000256" key="7">
    <source>
        <dbReference type="PIRSR" id="PIRSR000130-3"/>
    </source>
</evidence>
<reference evidence="11" key="1">
    <citation type="journal article" date="2014" name="Int. J. Syst. Evol. Microbiol.">
        <title>Complete genome sequence of Corynebacterium casei LMG S-19264T (=DSM 44701T), isolated from a smear-ripened cheese.</title>
        <authorList>
            <consortium name="US DOE Joint Genome Institute (JGI-PGF)"/>
            <person name="Walter F."/>
            <person name="Albersmeier A."/>
            <person name="Kalinowski J."/>
            <person name="Ruckert C."/>
        </authorList>
    </citation>
    <scope>NUCLEOTIDE SEQUENCE</scope>
    <source>
        <strain evidence="11">JCM 3086</strain>
    </source>
</reference>
<dbReference type="InterPro" id="IPR005990">
    <property type="entry name" value="IMP_DH"/>
</dbReference>
<evidence type="ECO:0000256" key="3">
    <source>
        <dbReference type="ARBA" id="ARBA00022857"/>
    </source>
</evidence>
<protein>
    <recommendedName>
        <fullName evidence="6">GMP reductase</fullName>
        <ecNumber evidence="6">1.7.1.7</ecNumber>
    </recommendedName>
    <alternativeName>
        <fullName evidence="6">Guanosine 5'-monophosphate reductase</fullName>
        <shortName evidence="6">GMPR</shortName>
    </alternativeName>
</protein>
<dbReference type="CDD" id="cd02205">
    <property type="entry name" value="CBS_pair_SF"/>
    <property type="match status" value="1"/>
</dbReference>
<keyword evidence="8" id="KW-0630">Potassium</keyword>
<dbReference type="InterPro" id="IPR001093">
    <property type="entry name" value="IMP_DH_GMPRt"/>
</dbReference>
<name>A0A917K6T9_9ACTN</name>
<gene>
    <name evidence="6" type="primary">guaB1</name>
    <name evidence="11" type="ORF">GCM10010121_008000</name>
</gene>
<dbReference type="Gene3D" id="3.20.20.70">
    <property type="entry name" value="Aldolase class I"/>
    <property type="match status" value="1"/>
</dbReference>
<proteinExistence type="inferred from homology"/>
<keyword evidence="7" id="KW-0520">NAD</keyword>
<dbReference type="PIRSF" id="PIRSF000130">
    <property type="entry name" value="IMPDH"/>
    <property type="match status" value="1"/>
</dbReference>
<feature type="domain" description="CBS" evidence="10">
    <location>
        <begin position="156"/>
        <end position="214"/>
    </location>
</feature>
<dbReference type="GO" id="GO:0003920">
    <property type="term" value="F:GMP reductase activity"/>
    <property type="evidence" value="ECO:0007669"/>
    <property type="project" value="UniProtKB-UniRule"/>
</dbReference>
<dbReference type="InterPro" id="IPR000644">
    <property type="entry name" value="CBS_dom"/>
</dbReference>
<dbReference type="PROSITE" id="PS51371">
    <property type="entry name" value="CBS"/>
    <property type="match status" value="2"/>
</dbReference>
<dbReference type="CDD" id="cd00381">
    <property type="entry name" value="IMPDH"/>
    <property type="match status" value="1"/>
</dbReference>
<evidence type="ECO:0000313" key="11">
    <source>
        <dbReference type="EMBL" id="GGJ00078.1"/>
    </source>
</evidence>
<dbReference type="EC" id="1.7.1.7" evidence="6"/>
<dbReference type="Pfam" id="PF00478">
    <property type="entry name" value="IMPDH"/>
    <property type="match status" value="1"/>
</dbReference>
<comment type="cofactor">
    <cofactor evidence="6">
        <name>a monovalent cation</name>
        <dbReference type="ChEBI" id="CHEBI:60242"/>
    </cofactor>
</comment>
<feature type="binding site" description="in other chain" evidence="8">
    <location>
        <position position="300"/>
    </location>
    <ligand>
        <name>K(+)</name>
        <dbReference type="ChEBI" id="CHEBI:29103"/>
        <note>ligand shared between two tetrameric partners</note>
    </ligand>
</feature>
<reference evidence="11" key="2">
    <citation type="submission" date="2020-09" db="EMBL/GenBank/DDBJ databases">
        <authorList>
            <person name="Sun Q."/>
            <person name="Ohkuma M."/>
        </authorList>
    </citation>
    <scope>NUCLEOTIDE SEQUENCE</scope>
    <source>
        <strain evidence="11">JCM 3086</strain>
    </source>
</reference>
<dbReference type="GO" id="GO:0032264">
    <property type="term" value="P:IMP salvage"/>
    <property type="evidence" value="ECO:0007669"/>
    <property type="project" value="UniProtKB-UniRule"/>
</dbReference>
<evidence type="ECO:0000256" key="8">
    <source>
        <dbReference type="PIRSR" id="PIRSR000130-4"/>
    </source>
</evidence>
<feature type="binding site" evidence="6">
    <location>
        <begin position="298"/>
        <end position="300"/>
    </location>
    <ligand>
        <name>NADP(+)</name>
        <dbReference type="ChEBI" id="CHEBI:58349"/>
    </ligand>
</feature>
<feature type="binding site" description="in other chain" evidence="8">
    <location>
        <position position="302"/>
    </location>
    <ligand>
        <name>K(+)</name>
        <dbReference type="ChEBI" id="CHEBI:29103"/>
        <note>ligand shared between two tetrameric partners</note>
    </ligand>
</feature>
<evidence type="ECO:0000256" key="2">
    <source>
        <dbReference type="ARBA" id="ARBA00022737"/>
    </source>
</evidence>
<feature type="binding site" description="in other chain" evidence="8">
    <location>
        <position position="305"/>
    </location>
    <ligand>
        <name>K(+)</name>
        <dbReference type="ChEBI" id="CHEBI:29103"/>
        <note>ligand shared between two tetrameric partners</note>
    </ligand>
</feature>
<keyword evidence="2" id="KW-0677">Repeat</keyword>
<evidence type="ECO:0000259" key="10">
    <source>
        <dbReference type="PROSITE" id="PS51371"/>
    </source>
</evidence>
<evidence type="ECO:0000256" key="5">
    <source>
        <dbReference type="ARBA" id="ARBA00023122"/>
    </source>
</evidence>
<dbReference type="Pfam" id="PF00571">
    <property type="entry name" value="CBS"/>
    <property type="match status" value="2"/>
</dbReference>
<feature type="active site" description="Thioimidate intermediate" evidence="6">
    <location>
        <position position="305"/>
    </location>
</feature>
<dbReference type="Proteomes" id="UP000657574">
    <property type="component" value="Unassembled WGS sequence"/>
</dbReference>
<dbReference type="InterPro" id="IPR046342">
    <property type="entry name" value="CBS_dom_sf"/>
</dbReference>
<dbReference type="PANTHER" id="PTHR43170:SF5">
    <property type="entry name" value="GMP REDUCTASE"/>
    <property type="match status" value="1"/>
</dbReference>
<comment type="caution">
    <text evidence="11">The sequence shown here is derived from an EMBL/GenBank/DDBJ whole genome shotgun (WGS) entry which is preliminary data.</text>
</comment>
<comment type="similarity">
    <text evidence="6">Belongs to the IMPDH/GMPR family. GuaB1 subfamily.</text>
</comment>
<keyword evidence="5 9" id="KW-0129">CBS domain</keyword>
<feature type="binding site" evidence="7">
    <location>
        <begin position="298"/>
        <end position="300"/>
    </location>
    <ligand>
        <name>NAD(+)</name>
        <dbReference type="ChEBI" id="CHEBI:57540"/>
    </ligand>
</feature>
<dbReference type="GO" id="GO:0005829">
    <property type="term" value="C:cytosol"/>
    <property type="evidence" value="ECO:0007669"/>
    <property type="project" value="TreeGrafter"/>
</dbReference>
<evidence type="ECO:0000256" key="6">
    <source>
        <dbReference type="HAMAP-Rule" id="MF_02250"/>
    </source>
</evidence>
<dbReference type="GO" id="GO:0003938">
    <property type="term" value="F:IMP dehydrogenase activity"/>
    <property type="evidence" value="ECO:0007669"/>
    <property type="project" value="InterPro"/>
</dbReference>
<comment type="function">
    <text evidence="6">Involved in the purine-salvage pathway. Catalyzes the NADPH-dependent conversion of GMP to IMP.</text>
</comment>
<dbReference type="GO" id="GO:0006166">
    <property type="term" value="P:purine ribonucleoside salvage"/>
    <property type="evidence" value="ECO:0007669"/>
    <property type="project" value="UniProtKB-KW"/>
</dbReference>
<sequence>MHVRFLNDVRPTYDLTYDDVFMVPSRSAVGSRQDVDLSSPDGTGTTIPLVVANMTAIAGRRMAETMARRGGLVVIPQDIPIDVVTEVVGWVKSRHLVLDTPIVLAPHQTVADALALLPKRAHNAGVVVDEDHRPVGVVTDEDLSGVDRFTQLVEVMSTDLLLLDADIDPREAFNTLDTHNRRYAPAVDADGKLAGILTRRGALRATLYTPATDANGRLRIAAAVGINGDVAGKAKQLLDAGVDTLVIDTAHGHQESMISAIHLVRALDPQVPIVAGNIVSAEGVKDLIDAGADIIKVGVGPGAMCTTRMMTGVGRPQFSAVLECAAEAKKYGKHVWADGGVRHPRDVAMALAAGASNVMVGSWFAGTYESPGDLQQDADGRLYKESFGMASERAVRHRTSDESAYDRARKALFEEGISTSRMYLDPARPGVEDLIDSIIAGVRSSCTYAGAASLEEFAEKAVVGIQSAAGYAEGKPLHASWN</sequence>
<evidence type="ECO:0000256" key="1">
    <source>
        <dbReference type="ARBA" id="ARBA00022726"/>
    </source>
</evidence>
<keyword evidence="12" id="KW-1185">Reference proteome</keyword>
<keyword evidence="1 6" id="KW-0660">Purine salvage</keyword>
<organism evidence="11 12">
    <name type="scientific">Streptomyces brasiliensis</name>
    <dbReference type="NCBI Taxonomy" id="1954"/>
    <lineage>
        <taxon>Bacteria</taxon>
        <taxon>Bacillati</taxon>
        <taxon>Actinomycetota</taxon>
        <taxon>Actinomycetes</taxon>
        <taxon>Kitasatosporales</taxon>
        <taxon>Streptomycetaceae</taxon>
        <taxon>Streptomyces</taxon>
    </lineage>
</organism>
<feature type="binding site" evidence="7">
    <location>
        <begin position="248"/>
        <end position="250"/>
    </location>
    <ligand>
        <name>NAD(+)</name>
        <dbReference type="ChEBI" id="CHEBI:57540"/>
    </ligand>
</feature>
<keyword evidence="3 6" id="KW-0521">NADP</keyword>
<dbReference type="InterPro" id="IPR050139">
    <property type="entry name" value="GMP_reductase"/>
</dbReference>
<dbReference type="SMART" id="SM00116">
    <property type="entry name" value="CBS"/>
    <property type="match status" value="2"/>
</dbReference>
<feature type="binding site" evidence="6">
    <location>
        <begin position="248"/>
        <end position="250"/>
    </location>
    <ligand>
        <name>NADP(+)</name>
        <dbReference type="ChEBI" id="CHEBI:58349"/>
    </ligand>
</feature>
<accession>A0A917K6T9</accession>
<dbReference type="AlphaFoldDB" id="A0A917K6T9"/>
<dbReference type="PANTHER" id="PTHR43170">
    <property type="entry name" value="GMP REDUCTASE"/>
    <property type="match status" value="1"/>
</dbReference>
<dbReference type="FunFam" id="3.20.20.70:FF:000108">
    <property type="entry name" value="IMP dehydrogenase family protein"/>
    <property type="match status" value="1"/>
</dbReference>